<reference evidence="1" key="1">
    <citation type="submission" date="2019-04" db="EMBL/GenBank/DDBJ databases">
        <title>Microbes associate with the intestines of laboratory mice.</title>
        <authorList>
            <person name="Navarre W."/>
            <person name="Wong E."/>
            <person name="Huang K."/>
            <person name="Tropini C."/>
            <person name="Ng K."/>
            <person name="Yu B."/>
        </authorList>
    </citation>
    <scope>NUCLEOTIDE SEQUENCE</scope>
    <source>
        <strain evidence="1">NM01_1-7b</strain>
    </source>
</reference>
<organism evidence="1 2">
    <name type="scientific">Petralouisia muris</name>
    <dbReference type="NCBI Taxonomy" id="3032872"/>
    <lineage>
        <taxon>Bacteria</taxon>
        <taxon>Bacillati</taxon>
        <taxon>Bacillota</taxon>
        <taxon>Clostridia</taxon>
        <taxon>Lachnospirales</taxon>
        <taxon>Lachnospiraceae</taxon>
        <taxon>Petralouisia</taxon>
    </lineage>
</organism>
<proteinExistence type="predicted"/>
<gene>
    <name evidence="1" type="ORF">E5329_26950</name>
</gene>
<dbReference type="Proteomes" id="UP000304953">
    <property type="component" value="Unassembled WGS sequence"/>
</dbReference>
<keyword evidence="2" id="KW-1185">Reference proteome</keyword>
<name>A0AC61RNT8_9FIRM</name>
<accession>A0AC61RNT8</accession>
<dbReference type="EMBL" id="SRYA01000119">
    <property type="protein sequence ID" value="TGY87126.1"/>
    <property type="molecule type" value="Genomic_DNA"/>
</dbReference>
<comment type="caution">
    <text evidence="1">The sequence shown here is derived from an EMBL/GenBank/DDBJ whole genome shotgun (WGS) entry which is preliminary data.</text>
</comment>
<evidence type="ECO:0000313" key="1">
    <source>
        <dbReference type="EMBL" id="TGY87126.1"/>
    </source>
</evidence>
<protein>
    <submittedName>
        <fullName evidence="1">Uncharacterized protein</fullName>
    </submittedName>
</protein>
<sequence>MKQKAFNLGIILSLVIGSVVAFGLYLERYLNNNIQLMQQIKDLLKETGVLENRYVAFFDILLVLCVLVFWVLEFILYKIVFLCAKVKVEDLHLLMGIGAGLILSILTSYALVGHIHIVLLTLISNFVEIVVIFFSLYDRIKGRIRMCAAVRAVFLVANLLICVYKM</sequence>
<evidence type="ECO:0000313" key="2">
    <source>
        <dbReference type="Proteomes" id="UP000304953"/>
    </source>
</evidence>